<evidence type="ECO:0000313" key="3">
    <source>
        <dbReference type="Proteomes" id="UP001144673"/>
    </source>
</evidence>
<dbReference type="Proteomes" id="UP001144673">
    <property type="component" value="Chromosome 3"/>
</dbReference>
<name>A0A9W8Q596_AKAMU</name>
<dbReference type="GeneID" id="80889071"/>
<evidence type="ECO:0000313" key="2">
    <source>
        <dbReference type="EMBL" id="KAJ4147390.1"/>
    </source>
</evidence>
<dbReference type="RefSeq" id="XP_056050331.1">
    <property type="nucleotide sequence ID" value="XM_056193275.1"/>
</dbReference>
<sequence>MQEKNVHNQDPQFARQLKHKTVTPMLFDSFTLQNVTERPYYTHASCPQVRGPQQQPSKRAHWADTVTEIPRSGTTPRERAARRSSWALELFPPQERGSSRASAAAAKFDATYVAQVGTERPLS</sequence>
<dbReference type="AlphaFoldDB" id="A0A9W8Q596"/>
<comment type="caution">
    <text evidence="2">The sequence shown here is derived from an EMBL/GenBank/DDBJ whole genome shotgun (WGS) entry which is preliminary data.</text>
</comment>
<organism evidence="2 3">
    <name type="scientific">Akanthomyces muscarius</name>
    <name type="common">Entomopathogenic fungus</name>
    <name type="synonym">Lecanicillium muscarium</name>
    <dbReference type="NCBI Taxonomy" id="2231603"/>
    <lineage>
        <taxon>Eukaryota</taxon>
        <taxon>Fungi</taxon>
        <taxon>Dikarya</taxon>
        <taxon>Ascomycota</taxon>
        <taxon>Pezizomycotina</taxon>
        <taxon>Sordariomycetes</taxon>
        <taxon>Hypocreomycetidae</taxon>
        <taxon>Hypocreales</taxon>
        <taxon>Cordycipitaceae</taxon>
        <taxon>Akanthomyces</taxon>
    </lineage>
</organism>
<feature type="region of interest" description="Disordered" evidence="1">
    <location>
        <begin position="45"/>
        <end position="82"/>
    </location>
</feature>
<accession>A0A9W8Q596</accession>
<proteinExistence type="predicted"/>
<protein>
    <submittedName>
        <fullName evidence="2">Uncharacterized protein</fullName>
    </submittedName>
</protein>
<evidence type="ECO:0000256" key="1">
    <source>
        <dbReference type="SAM" id="MobiDB-lite"/>
    </source>
</evidence>
<reference evidence="2" key="1">
    <citation type="journal article" date="2023" name="Access Microbiol">
        <title>De-novo genome assembly for Akanthomyces muscarius, a biocontrol agent of insect agricultural pests.</title>
        <authorList>
            <person name="Erdos Z."/>
            <person name="Studholme D.J."/>
            <person name="Raymond B."/>
            <person name="Sharma M."/>
        </authorList>
    </citation>
    <scope>NUCLEOTIDE SEQUENCE</scope>
    <source>
        <strain evidence="2">Ve6</strain>
    </source>
</reference>
<keyword evidence="3" id="KW-1185">Reference proteome</keyword>
<dbReference type="EMBL" id="JAJHUN010000010">
    <property type="protein sequence ID" value="KAJ4147390.1"/>
    <property type="molecule type" value="Genomic_DNA"/>
</dbReference>
<dbReference type="KEGG" id="amus:LMH87_001912"/>
<gene>
    <name evidence="2" type="ORF">LMH87_001912</name>
</gene>